<organism evidence="2 3">
    <name type="scientific">Rhizobium leguminosarum</name>
    <dbReference type="NCBI Taxonomy" id="384"/>
    <lineage>
        <taxon>Bacteria</taxon>
        <taxon>Pseudomonadati</taxon>
        <taxon>Pseudomonadota</taxon>
        <taxon>Alphaproteobacteria</taxon>
        <taxon>Hyphomicrobiales</taxon>
        <taxon>Rhizobiaceae</taxon>
        <taxon>Rhizobium/Agrobacterium group</taxon>
        <taxon>Rhizobium</taxon>
    </lineage>
</organism>
<feature type="chain" id="PRO_5016370128" evidence="1">
    <location>
        <begin position="22"/>
        <end position="178"/>
    </location>
</feature>
<feature type="signal peptide" evidence="1">
    <location>
        <begin position="1"/>
        <end position="21"/>
    </location>
</feature>
<keyword evidence="1" id="KW-0732">Signal</keyword>
<keyword evidence="2" id="KW-0614">Plasmid</keyword>
<evidence type="ECO:0000313" key="3">
    <source>
        <dbReference type="Proteomes" id="UP000251166"/>
    </source>
</evidence>
<reference evidence="2 3" key="1">
    <citation type="submission" date="2018-07" db="EMBL/GenBank/DDBJ databases">
        <title>Rhizobium leguminosarum strain:ATCC 14479 Genome sequencing and assembly.</title>
        <authorList>
            <person name="Chakraborty R."/>
        </authorList>
    </citation>
    <scope>NUCLEOTIDE SEQUENCE [LARGE SCALE GENOMIC DNA]</scope>
    <source>
        <strain evidence="2 3">ATCC 14479</strain>
        <plasmid evidence="3">Plasmid unnamed4</plasmid>
    </source>
</reference>
<proteinExistence type="predicted"/>
<name>A0A2Z4YW14_RHILE</name>
<evidence type="ECO:0000313" key="2">
    <source>
        <dbReference type="EMBL" id="AXA44652.1"/>
    </source>
</evidence>
<gene>
    <name evidence="2" type="ORF">DLJ82_6682</name>
</gene>
<geneLocation type="plasmid" evidence="2 3">
    <name>unnamed4</name>
</geneLocation>
<dbReference type="RefSeq" id="WP_162710401.1">
    <property type="nucleotide sequence ID" value="NZ_CP030764.1"/>
</dbReference>
<dbReference type="AlphaFoldDB" id="A0A2Z4YW14"/>
<sequence>MKSSVAISLAFVVLSPLACLAAENWAEKVFPNPADCTFADGNSISYDADEKRIIVRGRFSRDIKDELESIENNTSGSCKPNDSSGLSIRSAGQFFGSDYSSFTIPIYGSGDGGCMSDFYYSFTFMDKADVLHDNILRRTGKNLTIVTGSGGPSRSADEAGWITDYGNYTVYTCSMIGY</sequence>
<protein>
    <submittedName>
        <fullName evidence="2">Uncharacterized protein</fullName>
    </submittedName>
</protein>
<evidence type="ECO:0000256" key="1">
    <source>
        <dbReference type="SAM" id="SignalP"/>
    </source>
</evidence>
<dbReference type="Proteomes" id="UP000251166">
    <property type="component" value="Plasmid unnamed4"/>
</dbReference>
<dbReference type="EMBL" id="CP030764">
    <property type="protein sequence ID" value="AXA44652.1"/>
    <property type="molecule type" value="Genomic_DNA"/>
</dbReference>
<accession>A0A2Z4YW14</accession>